<organism evidence="1 2">
    <name type="scientific">Dentiscutata heterogama</name>
    <dbReference type="NCBI Taxonomy" id="1316150"/>
    <lineage>
        <taxon>Eukaryota</taxon>
        <taxon>Fungi</taxon>
        <taxon>Fungi incertae sedis</taxon>
        <taxon>Mucoromycota</taxon>
        <taxon>Glomeromycotina</taxon>
        <taxon>Glomeromycetes</taxon>
        <taxon>Diversisporales</taxon>
        <taxon>Gigasporaceae</taxon>
        <taxon>Dentiscutata</taxon>
    </lineage>
</organism>
<dbReference type="EMBL" id="CAJVPU010000376">
    <property type="protein sequence ID" value="CAG8448424.1"/>
    <property type="molecule type" value="Genomic_DNA"/>
</dbReference>
<proteinExistence type="predicted"/>
<sequence>MSEHEDGINELFPYFRKKSNVNNVKRTSSFVTLLEDLNTLEKETNPEAKYYKGKILWDLNRKEAIRLMKLAAFQGQSDALEFCKQNIFTESYKRKLVVIAGATGDIGFNIAKAFLKYGYKKYAIKVIRHANSEYLEEEKLKRENRAKKLEEEGAGVEQVDYNKHDKLVEALAGASFVVSALGIGSRKPCYNAQINLLKAMLEINERFDKNEKGIKKIERFVPSEFYVDYNSIQKESKKIIAEALWYTFEDKKNFQEALKNRKVVKKTVIMNNGKLEIIKEAEELSKAKLDYFYLYTRLAYEYVAWLRFDTTTRDANFYAEKDKKVSLTSFADIGRCVVEVLDNDEFVNKAIKVNGISLTLGDVRNKFVASYKKFVADKEWSDMYHFEDLANLSTNEHEEIKVLQARNLDLGPDMLTEKELGFKLDNDLDRVIEIFVRTNAKEQLDLGHIHEFPELLNDLFEPSR</sequence>
<name>A0ACA9K2P3_9GLOM</name>
<reference evidence="1" key="1">
    <citation type="submission" date="2021-06" db="EMBL/GenBank/DDBJ databases">
        <authorList>
            <person name="Kallberg Y."/>
            <person name="Tangrot J."/>
            <person name="Rosling A."/>
        </authorList>
    </citation>
    <scope>NUCLEOTIDE SEQUENCE</scope>
    <source>
        <strain evidence="1">IL203A</strain>
    </source>
</reference>
<protein>
    <submittedName>
        <fullName evidence="1">7045_t:CDS:1</fullName>
    </submittedName>
</protein>
<gene>
    <name evidence="1" type="ORF">DHETER_LOCUS702</name>
</gene>
<accession>A0ACA9K2P3</accession>
<dbReference type="Proteomes" id="UP000789702">
    <property type="component" value="Unassembled WGS sequence"/>
</dbReference>
<evidence type="ECO:0000313" key="2">
    <source>
        <dbReference type="Proteomes" id="UP000789702"/>
    </source>
</evidence>
<keyword evidence="2" id="KW-1185">Reference proteome</keyword>
<comment type="caution">
    <text evidence="1">The sequence shown here is derived from an EMBL/GenBank/DDBJ whole genome shotgun (WGS) entry which is preliminary data.</text>
</comment>
<evidence type="ECO:0000313" key="1">
    <source>
        <dbReference type="EMBL" id="CAG8448424.1"/>
    </source>
</evidence>